<dbReference type="AlphaFoldDB" id="A0A644Y698"/>
<gene>
    <name evidence="1" type="ORF">SDC9_68149</name>
</gene>
<sequence length="141" mass="15707">MFWLQLSAIPSLSIVARKSPTRNIFRECRVIIRHPQSILQYIKLLTLGVLLFSKSSMGRKAAASSFKAKTPGQQTGCTYAKRLQNCDKSDRIKIAHDTSAGDEVLKDKVVDSHLKQPSGFVNKLVAADNEFRAHTFPYVAS</sequence>
<name>A0A644Y698_9ZZZZ</name>
<organism evidence="1">
    <name type="scientific">bioreactor metagenome</name>
    <dbReference type="NCBI Taxonomy" id="1076179"/>
    <lineage>
        <taxon>unclassified sequences</taxon>
        <taxon>metagenomes</taxon>
        <taxon>ecological metagenomes</taxon>
    </lineage>
</organism>
<evidence type="ECO:0000313" key="1">
    <source>
        <dbReference type="EMBL" id="MPM21704.1"/>
    </source>
</evidence>
<accession>A0A644Y698</accession>
<reference evidence="1" key="1">
    <citation type="submission" date="2019-08" db="EMBL/GenBank/DDBJ databases">
        <authorList>
            <person name="Kucharzyk K."/>
            <person name="Murdoch R.W."/>
            <person name="Higgins S."/>
            <person name="Loffler F."/>
        </authorList>
    </citation>
    <scope>NUCLEOTIDE SEQUENCE</scope>
</reference>
<comment type="caution">
    <text evidence="1">The sequence shown here is derived from an EMBL/GenBank/DDBJ whole genome shotgun (WGS) entry which is preliminary data.</text>
</comment>
<dbReference type="EMBL" id="VSSQ01003649">
    <property type="protein sequence ID" value="MPM21704.1"/>
    <property type="molecule type" value="Genomic_DNA"/>
</dbReference>
<protein>
    <submittedName>
        <fullName evidence="1">Uncharacterized protein</fullName>
    </submittedName>
</protein>
<proteinExistence type="predicted"/>